<accession>X1BGV2</accession>
<name>X1BGV2_9ZZZZ</name>
<sequence length="39" mass="4738">MGTKRVKPNKKRFGSYWLMKFRKEQRYKERKGLSSGKSD</sequence>
<reference evidence="1" key="1">
    <citation type="journal article" date="2014" name="Front. Microbiol.">
        <title>High frequency of phylogenetically diverse reductive dehalogenase-homologous genes in deep subseafloor sedimentary metagenomes.</title>
        <authorList>
            <person name="Kawai M."/>
            <person name="Futagami T."/>
            <person name="Toyoda A."/>
            <person name="Takaki Y."/>
            <person name="Nishi S."/>
            <person name="Hori S."/>
            <person name="Arai W."/>
            <person name="Tsubouchi T."/>
            <person name="Morono Y."/>
            <person name="Uchiyama I."/>
            <person name="Ito T."/>
            <person name="Fujiyama A."/>
            <person name="Inagaki F."/>
            <person name="Takami H."/>
        </authorList>
    </citation>
    <scope>NUCLEOTIDE SEQUENCE</scope>
    <source>
        <strain evidence="1">Expedition CK06-06</strain>
    </source>
</reference>
<dbReference type="EMBL" id="BART01023654">
    <property type="protein sequence ID" value="GAG95144.1"/>
    <property type="molecule type" value="Genomic_DNA"/>
</dbReference>
<proteinExistence type="predicted"/>
<evidence type="ECO:0000313" key="1">
    <source>
        <dbReference type="EMBL" id="GAG95144.1"/>
    </source>
</evidence>
<comment type="caution">
    <text evidence="1">The sequence shown here is derived from an EMBL/GenBank/DDBJ whole genome shotgun (WGS) entry which is preliminary data.</text>
</comment>
<gene>
    <name evidence="1" type="ORF">S01H4_42969</name>
</gene>
<dbReference type="AlphaFoldDB" id="X1BGV2"/>
<protein>
    <submittedName>
        <fullName evidence="1">Uncharacterized protein</fullName>
    </submittedName>
</protein>
<organism evidence="1">
    <name type="scientific">marine sediment metagenome</name>
    <dbReference type="NCBI Taxonomy" id="412755"/>
    <lineage>
        <taxon>unclassified sequences</taxon>
        <taxon>metagenomes</taxon>
        <taxon>ecological metagenomes</taxon>
    </lineage>
</organism>